<reference evidence="9" key="1">
    <citation type="submission" date="2018-07" db="EMBL/GenBank/DDBJ databases">
        <authorList>
            <person name="Quirk P.G."/>
            <person name="Krulwich T.A."/>
        </authorList>
    </citation>
    <scope>NUCLEOTIDE SEQUENCE</scope>
</reference>
<feature type="transmembrane region" description="Helical" evidence="7">
    <location>
        <begin position="282"/>
        <end position="303"/>
    </location>
</feature>
<dbReference type="InterPro" id="IPR050382">
    <property type="entry name" value="MFS_Na/Anion_cotransporter"/>
</dbReference>
<evidence type="ECO:0000313" key="9">
    <source>
        <dbReference type="EMBL" id="SSX29365.1"/>
    </source>
</evidence>
<keyword evidence="3 7" id="KW-0812">Transmembrane</keyword>
<dbReference type="InterPro" id="IPR020846">
    <property type="entry name" value="MFS_dom"/>
</dbReference>
<organism evidence="9">
    <name type="scientific">Culicoides sonorensis</name>
    <name type="common">Biting midge</name>
    <dbReference type="NCBI Taxonomy" id="179676"/>
    <lineage>
        <taxon>Eukaryota</taxon>
        <taxon>Metazoa</taxon>
        <taxon>Ecdysozoa</taxon>
        <taxon>Arthropoda</taxon>
        <taxon>Hexapoda</taxon>
        <taxon>Insecta</taxon>
        <taxon>Pterygota</taxon>
        <taxon>Neoptera</taxon>
        <taxon>Endopterygota</taxon>
        <taxon>Diptera</taxon>
        <taxon>Nematocera</taxon>
        <taxon>Chironomoidea</taxon>
        <taxon>Ceratopogonidae</taxon>
        <taxon>Ceratopogoninae</taxon>
        <taxon>Culicoides</taxon>
        <taxon>Monoculicoides</taxon>
    </lineage>
</organism>
<feature type="domain" description="Major facilitator superfamily (MFS) profile" evidence="8">
    <location>
        <begin position="1"/>
        <end position="355"/>
    </location>
</feature>
<dbReference type="Pfam" id="PF07690">
    <property type="entry name" value="MFS_1"/>
    <property type="match status" value="2"/>
</dbReference>
<feature type="domain" description="Major facilitator superfamily (MFS) profile" evidence="8">
    <location>
        <begin position="367"/>
        <end position="798"/>
    </location>
</feature>
<name>A0A336MGP1_CULSO</name>
<gene>
    <name evidence="9" type="primary">CSON001197</name>
</gene>
<feature type="transmembrane region" description="Helical" evidence="7">
    <location>
        <begin position="644"/>
        <end position="665"/>
    </location>
</feature>
<dbReference type="AlphaFoldDB" id="A0A336MGP1"/>
<keyword evidence="6 7" id="KW-0472">Membrane</keyword>
<accession>A0A336MGP1</accession>
<keyword evidence="4" id="KW-0769">Symport</keyword>
<dbReference type="EMBL" id="UFQT01001180">
    <property type="protein sequence ID" value="SSX29365.1"/>
    <property type="molecule type" value="Genomic_DNA"/>
</dbReference>
<feature type="transmembrane region" description="Helical" evidence="7">
    <location>
        <begin position="367"/>
        <end position="392"/>
    </location>
</feature>
<dbReference type="InterPro" id="IPR011701">
    <property type="entry name" value="MFS"/>
</dbReference>
<feature type="transmembrane region" description="Helical" evidence="7">
    <location>
        <begin position="20"/>
        <end position="38"/>
    </location>
</feature>
<feature type="transmembrane region" description="Helical" evidence="7">
    <location>
        <begin position="417"/>
        <end position="437"/>
    </location>
</feature>
<evidence type="ECO:0000256" key="3">
    <source>
        <dbReference type="ARBA" id="ARBA00022692"/>
    </source>
</evidence>
<dbReference type="GO" id="GO:0006820">
    <property type="term" value="P:monoatomic anion transport"/>
    <property type="evidence" value="ECO:0007669"/>
    <property type="project" value="TreeGrafter"/>
</dbReference>
<comment type="subcellular location">
    <subcellularLocation>
        <location evidence="1">Membrane</location>
        <topology evidence="1">Multi-pass membrane protein</topology>
    </subcellularLocation>
</comment>
<feature type="transmembrane region" description="Helical" evidence="7">
    <location>
        <begin position="444"/>
        <end position="463"/>
    </location>
</feature>
<feature type="transmembrane region" description="Helical" evidence="7">
    <location>
        <begin position="727"/>
        <end position="752"/>
    </location>
</feature>
<evidence type="ECO:0000256" key="7">
    <source>
        <dbReference type="SAM" id="Phobius"/>
    </source>
</evidence>
<dbReference type="InterPro" id="IPR036259">
    <property type="entry name" value="MFS_trans_sf"/>
</dbReference>
<dbReference type="FunFam" id="1.20.1250.20:FF:000003">
    <property type="entry name" value="Solute carrier family 17 member 3"/>
    <property type="match status" value="2"/>
</dbReference>
<keyword evidence="5 7" id="KW-1133">Transmembrane helix</keyword>
<dbReference type="GO" id="GO:0015293">
    <property type="term" value="F:symporter activity"/>
    <property type="evidence" value="ECO:0007669"/>
    <property type="project" value="UniProtKB-KW"/>
</dbReference>
<feature type="transmembrane region" description="Helical" evidence="7">
    <location>
        <begin position="469"/>
        <end position="494"/>
    </location>
</feature>
<dbReference type="PROSITE" id="PS50850">
    <property type="entry name" value="MFS"/>
    <property type="match status" value="2"/>
</dbReference>
<dbReference type="Gene3D" id="1.20.1250.20">
    <property type="entry name" value="MFS general substrate transporter like domains"/>
    <property type="match status" value="4"/>
</dbReference>
<dbReference type="GO" id="GO:0016020">
    <property type="term" value="C:membrane"/>
    <property type="evidence" value="ECO:0007669"/>
    <property type="project" value="UniProtKB-SubCell"/>
</dbReference>
<dbReference type="FunFam" id="1.20.1250.20:FF:001045">
    <property type="entry name" value="Solute carrier family 17 (sodium phosphate), member 3"/>
    <property type="match status" value="1"/>
</dbReference>
<dbReference type="CDD" id="cd17318">
    <property type="entry name" value="MFS_SLC17"/>
    <property type="match status" value="1"/>
</dbReference>
<evidence type="ECO:0000256" key="2">
    <source>
        <dbReference type="ARBA" id="ARBA00022448"/>
    </source>
</evidence>
<evidence type="ECO:0000256" key="5">
    <source>
        <dbReference type="ARBA" id="ARBA00022989"/>
    </source>
</evidence>
<protein>
    <submittedName>
        <fullName evidence="9">CSON001197 protein</fullName>
    </submittedName>
</protein>
<sequence length="822" mass="91297">MGIAATAIFTLFTPLIARNFAALISIRVIEGIFEGFVFPSMHSMMSKWAPPLERTRMNSIAVAGTYVGTVISMPLSGLLGENLGWESIFYVFGAIGVLWYLIWLYLIKESPDKDPHISEEERNYINTSLGRSVDKKSHPPTPWKSIWMSTAVWAIVFAHFSENWGYYTLLTQLPTFLNDVIGYDLAKAGFTSSLPYLTMAILLGPTGYLADTLIRLNVLSTTNVRRIFNCGGFIAQTVFMMTAGYLTNAIGIITCLVFGVGLGAFALSGYAVNALDIAPNHAAIIMGIQNTFACIGSSAVVNFSHGQSRKRLMEMTLKQKSENKKNLKNDRTLFINRMTNDSELSKSVEVEIDRNWWKIWRNRRYHLSIMCFFGMFNMYACRVNLSVAAVAMTKNVTLSNGTILESDFDWTSQEKGLILSSFFYGYVPIQILVGIILSRISAHIVFGIGTAVPGILTILTPLIAKNTEFWVLVTTRVVMGIFQGVAVPCLMAFWTLWAPPLERARLHGIAVSGAFVGTVFALPLSGFLGENFGWESIFYVIGGICLGWYIVWLLIIRESPEKDTFISQFEREYILRTIGEEKHSSKNGRKIPWSAILTSIPVWGVICAGFGWGWGYVTMLTQLPQFLSDIMDFDLGKSGFLSGLPYLTMAIMSLLAGYLADLLLVKNILTVTQVRKYYICFSMILQAGFIVAAIYITDPLLNIMCICFAIGFGAFTYSGVGINYIDIAPAFAAVVGGLGNTIATVPGIISPLLTGVIVKSDPNEYEDIKREWTIVFFIAAAIYLIGSVIYWFTGSAKQQKWGKFEKEEKNSFDNIGYEADKN</sequence>
<feature type="transmembrane region" description="Helical" evidence="7">
    <location>
        <begin position="772"/>
        <end position="793"/>
    </location>
</feature>
<feature type="transmembrane region" description="Helical" evidence="7">
    <location>
        <begin position="677"/>
        <end position="695"/>
    </location>
</feature>
<feature type="transmembrane region" description="Helical" evidence="7">
    <location>
        <begin position="506"/>
        <end position="524"/>
    </location>
</feature>
<evidence type="ECO:0000256" key="6">
    <source>
        <dbReference type="ARBA" id="ARBA00023136"/>
    </source>
</evidence>
<dbReference type="SUPFAM" id="SSF103473">
    <property type="entry name" value="MFS general substrate transporter"/>
    <property type="match status" value="2"/>
</dbReference>
<proteinExistence type="predicted"/>
<feature type="transmembrane region" description="Helical" evidence="7">
    <location>
        <begin position="701"/>
        <end position="720"/>
    </location>
</feature>
<feature type="transmembrane region" description="Helical" evidence="7">
    <location>
        <begin position="59"/>
        <end position="76"/>
    </location>
</feature>
<keyword evidence="2" id="KW-0813">Transport</keyword>
<feature type="transmembrane region" description="Helical" evidence="7">
    <location>
        <begin position="591"/>
        <end position="614"/>
    </location>
</feature>
<evidence type="ECO:0000256" key="1">
    <source>
        <dbReference type="ARBA" id="ARBA00004141"/>
    </source>
</evidence>
<dbReference type="PANTHER" id="PTHR11662:SF455">
    <property type="entry name" value="GH23975P"/>
    <property type="match status" value="1"/>
</dbReference>
<dbReference type="VEuPathDB" id="VectorBase:CSON001197"/>
<evidence type="ECO:0000259" key="8">
    <source>
        <dbReference type="PROSITE" id="PS50850"/>
    </source>
</evidence>
<feature type="transmembrane region" description="Helical" evidence="7">
    <location>
        <begin position="249"/>
        <end position="270"/>
    </location>
</feature>
<dbReference type="FunFam" id="1.20.1250.20:FF:000423">
    <property type="entry name" value="Putative inorganic phosphate cotransporter-like Protein"/>
    <property type="match status" value="1"/>
</dbReference>
<evidence type="ECO:0000256" key="4">
    <source>
        <dbReference type="ARBA" id="ARBA00022847"/>
    </source>
</evidence>
<feature type="transmembrane region" description="Helical" evidence="7">
    <location>
        <begin position="88"/>
        <end position="107"/>
    </location>
</feature>
<feature type="transmembrane region" description="Helical" evidence="7">
    <location>
        <begin position="536"/>
        <end position="556"/>
    </location>
</feature>
<dbReference type="PANTHER" id="PTHR11662">
    <property type="entry name" value="SOLUTE CARRIER FAMILY 17"/>
    <property type="match status" value="1"/>
</dbReference>